<organism evidence="2 3">
    <name type="scientific">Echinicola vietnamensis (strain DSM 17526 / LMG 23754 / KMM 6221)</name>
    <dbReference type="NCBI Taxonomy" id="926556"/>
    <lineage>
        <taxon>Bacteria</taxon>
        <taxon>Pseudomonadati</taxon>
        <taxon>Bacteroidota</taxon>
        <taxon>Cytophagia</taxon>
        <taxon>Cytophagales</taxon>
        <taxon>Cyclobacteriaceae</taxon>
        <taxon>Echinicola</taxon>
    </lineage>
</organism>
<feature type="transmembrane region" description="Helical" evidence="1">
    <location>
        <begin position="312"/>
        <end position="331"/>
    </location>
</feature>
<dbReference type="EMBL" id="CP003346">
    <property type="protein sequence ID" value="AGA78455.1"/>
    <property type="molecule type" value="Genomic_DNA"/>
</dbReference>
<sequence>MPDFITARTSKIIFQKLPILIVIIGSFLLCYQYWFAPDDALPIQPGLFSEMAEVPLDIFNWGIDSYPLKVENYLIFQNYEVLAPVPQTAKTYFFGASMALLLIIGITLITTFKRYYFIGGMALVIVLLTLSGVNALNIGSVSSNLSLIILISGLTIPGMIIHVFFDQLSLLRRSLIIIPVAALTIWALVSLSPSVNPSLLLSENIGLTTLGIAAIFMLYVGHAVIGSFFLLLTKLNRGVGLKISWHLTTFSVVYLLLLLAMYMHHTGTFSLPITYPPLFPLILLAGYLGWFELRAKLAQVPQPFDHAMVGKSLYWIGFAITALAFWKAGFSQNEPMQDFLDQWLLYTQIAMSLLFFLYLMANFLGFMNSGKPVDEVIFKPKYFAYIHMRIGSLIALLSLVVYADGVIAPQLSTSSTNFSADYYYATDRPLEARILFENSWLRYRQNSKAKVATALLYEGENQLTLAKKQMEEAFEWEPSVAEILLAANMAHKRDRYFDAIYYLEKGMELYPDDSRIKNNLALLYSKGNKGAQALELLNESHPSRIALSNLIGLQVKHLLRIETLPDPGEDKIAKINTLAYNNLMGDFAAFSLATDVEDAPLIQQATLRNQWTDKATTPFAHDIALVDSLYQKAQETTAQQELRLTRVIRSYQAHQIGEALKYLNGLAIAFKGSAGYFHALAAHILIGEADFEKAANELEMAEMMGYSNFNTSLLPVLYFGGQKETAFKVAEKYQLQLPQWMDTTGILPSEKHSQATYFQHLAQLNKATKADFYSSFEAMEDAPLKVIYAHEVLFKKGHWLKDTEIDQLTSYLASQSSLDSAYIAALGSIARQKTPSLSENNPLQVYFQEDAPLAGNPYFTPLVLMAGEEASSLEKRYELLRNAAEFNKDPKLWLAMIQAARALQLTGYVKNYMDELSGWVSDTQLQELMKGDN</sequence>
<dbReference type="RefSeq" id="WP_015266013.1">
    <property type="nucleotide sequence ID" value="NC_019904.1"/>
</dbReference>
<dbReference type="SUPFAM" id="SSF48452">
    <property type="entry name" value="TPR-like"/>
    <property type="match status" value="1"/>
</dbReference>
<evidence type="ECO:0000313" key="2">
    <source>
        <dbReference type="EMBL" id="AGA78455.1"/>
    </source>
</evidence>
<dbReference type="OrthoDB" id="973593at2"/>
<dbReference type="STRING" id="926556.Echvi_2205"/>
<protein>
    <recommendedName>
        <fullName evidence="4">Tetratricopeptide repeat protein</fullName>
    </recommendedName>
</protein>
<accession>L0G0S9</accession>
<feature type="transmembrane region" description="Helical" evidence="1">
    <location>
        <begin position="382"/>
        <end position="403"/>
    </location>
</feature>
<reference evidence="3" key="1">
    <citation type="submission" date="2012-02" db="EMBL/GenBank/DDBJ databases">
        <title>The complete genome of Echinicola vietnamensis DSM 17526.</title>
        <authorList>
            <person name="Lucas S."/>
            <person name="Copeland A."/>
            <person name="Lapidus A."/>
            <person name="Glavina del Rio T."/>
            <person name="Dalin E."/>
            <person name="Tice H."/>
            <person name="Bruce D."/>
            <person name="Goodwin L."/>
            <person name="Pitluck S."/>
            <person name="Peters L."/>
            <person name="Ovchinnikova G."/>
            <person name="Teshima H."/>
            <person name="Kyrpides N."/>
            <person name="Mavromatis K."/>
            <person name="Ivanova N."/>
            <person name="Brettin T."/>
            <person name="Detter J.C."/>
            <person name="Han C."/>
            <person name="Larimer F."/>
            <person name="Land M."/>
            <person name="Hauser L."/>
            <person name="Markowitz V."/>
            <person name="Cheng J.-F."/>
            <person name="Hugenholtz P."/>
            <person name="Woyke T."/>
            <person name="Wu D."/>
            <person name="Brambilla E."/>
            <person name="Klenk H.-P."/>
            <person name="Eisen J.A."/>
        </authorList>
    </citation>
    <scope>NUCLEOTIDE SEQUENCE [LARGE SCALE GENOMIC DNA]</scope>
    <source>
        <strain evidence="3">DSM 17526 / LMG 23754 / KMM 6221</strain>
    </source>
</reference>
<dbReference type="KEGG" id="evi:Echvi_2205"/>
<keyword evidence="1" id="KW-0812">Transmembrane</keyword>
<feature type="transmembrane region" description="Helical" evidence="1">
    <location>
        <begin position="12"/>
        <end position="34"/>
    </location>
</feature>
<dbReference type="InterPro" id="IPR011990">
    <property type="entry name" value="TPR-like_helical_dom_sf"/>
</dbReference>
<evidence type="ECO:0008006" key="4">
    <source>
        <dbReference type="Google" id="ProtNLM"/>
    </source>
</evidence>
<feature type="transmembrane region" description="Helical" evidence="1">
    <location>
        <begin position="145"/>
        <end position="165"/>
    </location>
</feature>
<dbReference type="eggNOG" id="COG3071">
    <property type="taxonomic scope" value="Bacteria"/>
</dbReference>
<dbReference type="HOGENOM" id="CLU_315397_0_0_10"/>
<keyword evidence="1" id="KW-0472">Membrane</keyword>
<dbReference type="Gene3D" id="1.25.40.10">
    <property type="entry name" value="Tetratricopeptide repeat domain"/>
    <property type="match status" value="1"/>
</dbReference>
<dbReference type="PATRIC" id="fig|926556.3.peg.2326"/>
<feature type="transmembrane region" description="Helical" evidence="1">
    <location>
        <begin position="269"/>
        <end position="291"/>
    </location>
</feature>
<feature type="transmembrane region" description="Helical" evidence="1">
    <location>
        <begin position="343"/>
        <end position="361"/>
    </location>
</feature>
<keyword evidence="3" id="KW-1185">Reference proteome</keyword>
<feature type="transmembrane region" description="Helical" evidence="1">
    <location>
        <begin position="116"/>
        <end position="139"/>
    </location>
</feature>
<dbReference type="AlphaFoldDB" id="L0G0S9"/>
<keyword evidence="1" id="KW-1133">Transmembrane helix</keyword>
<gene>
    <name evidence="2" type="ordered locus">Echvi_2205</name>
</gene>
<feature type="transmembrane region" description="Helical" evidence="1">
    <location>
        <begin position="174"/>
        <end position="193"/>
    </location>
</feature>
<evidence type="ECO:0000313" key="3">
    <source>
        <dbReference type="Proteomes" id="UP000010796"/>
    </source>
</evidence>
<feature type="transmembrane region" description="Helical" evidence="1">
    <location>
        <begin position="91"/>
        <end position="109"/>
    </location>
</feature>
<feature type="transmembrane region" description="Helical" evidence="1">
    <location>
        <begin position="205"/>
        <end position="231"/>
    </location>
</feature>
<proteinExistence type="predicted"/>
<evidence type="ECO:0000256" key="1">
    <source>
        <dbReference type="SAM" id="Phobius"/>
    </source>
</evidence>
<feature type="transmembrane region" description="Helical" evidence="1">
    <location>
        <begin position="243"/>
        <end position="263"/>
    </location>
</feature>
<dbReference type="Proteomes" id="UP000010796">
    <property type="component" value="Chromosome"/>
</dbReference>
<name>L0G0S9_ECHVK</name>